<reference evidence="3" key="2">
    <citation type="submission" date="2015-01" db="EMBL/GenBank/DDBJ databases">
        <title>Evolutionary Origins and Diversification of the Mycorrhizal Mutualists.</title>
        <authorList>
            <consortium name="DOE Joint Genome Institute"/>
            <consortium name="Mycorrhizal Genomics Consortium"/>
            <person name="Kohler A."/>
            <person name="Kuo A."/>
            <person name="Nagy L.G."/>
            <person name="Floudas D."/>
            <person name="Copeland A."/>
            <person name="Barry K.W."/>
            <person name="Cichocki N."/>
            <person name="Veneault-Fourrey C."/>
            <person name="LaButti K."/>
            <person name="Lindquist E.A."/>
            <person name="Lipzen A."/>
            <person name="Lundell T."/>
            <person name="Morin E."/>
            <person name="Murat C."/>
            <person name="Riley R."/>
            <person name="Ohm R."/>
            <person name="Sun H."/>
            <person name="Tunlid A."/>
            <person name="Henrissat B."/>
            <person name="Grigoriev I.V."/>
            <person name="Hibbett D.S."/>
            <person name="Martin F."/>
        </authorList>
    </citation>
    <scope>NUCLEOTIDE SEQUENCE [LARGE SCALE GENOMIC DNA]</scope>
    <source>
        <strain evidence="3">LaAM-08-1</strain>
    </source>
</reference>
<keyword evidence="3" id="KW-1185">Reference proteome</keyword>
<name>A0A0C9YAK5_9AGAR</name>
<dbReference type="Proteomes" id="UP000054477">
    <property type="component" value="Unassembled WGS sequence"/>
</dbReference>
<proteinExistence type="predicted"/>
<feature type="region of interest" description="Disordered" evidence="1">
    <location>
        <begin position="30"/>
        <end position="49"/>
    </location>
</feature>
<dbReference type="EMBL" id="KN838564">
    <property type="protein sequence ID" value="KIK05038.1"/>
    <property type="molecule type" value="Genomic_DNA"/>
</dbReference>
<evidence type="ECO:0000256" key="1">
    <source>
        <dbReference type="SAM" id="MobiDB-lite"/>
    </source>
</evidence>
<feature type="compositionally biased region" description="Polar residues" evidence="1">
    <location>
        <begin position="30"/>
        <end position="40"/>
    </location>
</feature>
<evidence type="ECO:0000313" key="2">
    <source>
        <dbReference type="EMBL" id="KIK05038.1"/>
    </source>
</evidence>
<evidence type="ECO:0000313" key="3">
    <source>
        <dbReference type="Proteomes" id="UP000054477"/>
    </source>
</evidence>
<organism evidence="2 3">
    <name type="scientific">Laccaria amethystina LaAM-08-1</name>
    <dbReference type="NCBI Taxonomy" id="1095629"/>
    <lineage>
        <taxon>Eukaryota</taxon>
        <taxon>Fungi</taxon>
        <taxon>Dikarya</taxon>
        <taxon>Basidiomycota</taxon>
        <taxon>Agaricomycotina</taxon>
        <taxon>Agaricomycetes</taxon>
        <taxon>Agaricomycetidae</taxon>
        <taxon>Agaricales</taxon>
        <taxon>Agaricineae</taxon>
        <taxon>Hydnangiaceae</taxon>
        <taxon>Laccaria</taxon>
    </lineage>
</organism>
<dbReference type="HOGENOM" id="CLU_2527808_0_0_1"/>
<feature type="region of interest" description="Disordered" evidence="1">
    <location>
        <begin position="62"/>
        <end position="84"/>
    </location>
</feature>
<feature type="compositionally biased region" description="Low complexity" evidence="1">
    <location>
        <begin position="63"/>
        <end position="78"/>
    </location>
</feature>
<dbReference type="AlphaFoldDB" id="A0A0C9YAK5"/>
<protein>
    <submittedName>
        <fullName evidence="2">Uncharacterized protein</fullName>
    </submittedName>
</protein>
<sequence length="84" mass="9218">MRLQEDLLDRLSRYKKLFGSPVDLVKCVRSTPNSPTSVEESANGKECSGELCPTSTHAIQVLPSRSESKSSCTSEPPSLQTRVH</sequence>
<reference evidence="2 3" key="1">
    <citation type="submission" date="2014-04" db="EMBL/GenBank/DDBJ databases">
        <authorList>
            <consortium name="DOE Joint Genome Institute"/>
            <person name="Kuo A."/>
            <person name="Kohler A."/>
            <person name="Nagy L.G."/>
            <person name="Floudas D."/>
            <person name="Copeland A."/>
            <person name="Barry K.W."/>
            <person name="Cichocki N."/>
            <person name="Veneault-Fourrey C."/>
            <person name="LaButti K."/>
            <person name="Lindquist E.A."/>
            <person name="Lipzen A."/>
            <person name="Lundell T."/>
            <person name="Morin E."/>
            <person name="Murat C."/>
            <person name="Sun H."/>
            <person name="Tunlid A."/>
            <person name="Henrissat B."/>
            <person name="Grigoriev I.V."/>
            <person name="Hibbett D.S."/>
            <person name="Martin F."/>
            <person name="Nordberg H.P."/>
            <person name="Cantor M.N."/>
            <person name="Hua S.X."/>
        </authorList>
    </citation>
    <scope>NUCLEOTIDE SEQUENCE [LARGE SCALE GENOMIC DNA]</scope>
    <source>
        <strain evidence="2 3">LaAM-08-1</strain>
    </source>
</reference>
<accession>A0A0C9YAK5</accession>
<gene>
    <name evidence="2" type="ORF">K443DRAFT_675503</name>
</gene>